<comment type="caution">
    <text evidence="1">The sequence shown here is derived from an EMBL/GenBank/DDBJ whole genome shotgun (WGS) entry which is preliminary data.</text>
</comment>
<evidence type="ECO:0000313" key="2">
    <source>
        <dbReference type="Proteomes" id="UP001217089"/>
    </source>
</evidence>
<reference evidence="1 2" key="1">
    <citation type="submission" date="2022-12" db="EMBL/GenBank/DDBJ databases">
        <title>Chromosome-level genome of Tegillarca granosa.</title>
        <authorList>
            <person name="Kim J."/>
        </authorList>
    </citation>
    <scope>NUCLEOTIDE SEQUENCE [LARGE SCALE GENOMIC DNA]</scope>
    <source>
        <strain evidence="1">Teg-2019</strain>
        <tissue evidence="1">Adductor muscle</tissue>
    </source>
</reference>
<keyword evidence="2" id="KW-1185">Reference proteome</keyword>
<organism evidence="1 2">
    <name type="scientific">Tegillarca granosa</name>
    <name type="common">Malaysian cockle</name>
    <name type="synonym">Anadara granosa</name>
    <dbReference type="NCBI Taxonomy" id="220873"/>
    <lineage>
        <taxon>Eukaryota</taxon>
        <taxon>Metazoa</taxon>
        <taxon>Spiralia</taxon>
        <taxon>Lophotrochozoa</taxon>
        <taxon>Mollusca</taxon>
        <taxon>Bivalvia</taxon>
        <taxon>Autobranchia</taxon>
        <taxon>Pteriomorphia</taxon>
        <taxon>Arcoida</taxon>
        <taxon>Arcoidea</taxon>
        <taxon>Arcidae</taxon>
        <taxon>Tegillarca</taxon>
    </lineage>
</organism>
<dbReference type="InterPro" id="IPR001611">
    <property type="entry name" value="Leu-rich_rpt"/>
</dbReference>
<dbReference type="EMBL" id="JARBDR010000246">
    <property type="protein sequence ID" value="KAJ8317614.1"/>
    <property type="molecule type" value="Genomic_DNA"/>
</dbReference>
<name>A0ABQ9FK24_TEGGR</name>
<gene>
    <name evidence="1" type="ORF">KUTeg_005518</name>
</gene>
<protein>
    <submittedName>
        <fullName evidence="1">Uncharacterized protein</fullName>
    </submittedName>
</protein>
<dbReference type="SUPFAM" id="SSF52058">
    <property type="entry name" value="L domain-like"/>
    <property type="match status" value="1"/>
</dbReference>
<dbReference type="InterPro" id="IPR032675">
    <property type="entry name" value="LRR_dom_sf"/>
</dbReference>
<dbReference type="Pfam" id="PF13855">
    <property type="entry name" value="LRR_8"/>
    <property type="match status" value="1"/>
</dbReference>
<dbReference type="Proteomes" id="UP001217089">
    <property type="component" value="Unassembled WGS sequence"/>
</dbReference>
<proteinExistence type="predicted"/>
<evidence type="ECO:0000313" key="1">
    <source>
        <dbReference type="EMBL" id="KAJ8317614.1"/>
    </source>
</evidence>
<dbReference type="Gene3D" id="3.80.10.10">
    <property type="entry name" value="Ribonuclease Inhibitor"/>
    <property type="match status" value="1"/>
</dbReference>
<accession>A0ABQ9FK24</accession>
<sequence length="355" mass="41121">MLEPSLWGVNILRKSRFCTTITVAHYKSVQILYFRTILMVMKLKGKLKSGLKAFDIPDMLFPHQFFFRDCSDTLSNKNVDSIDVDNQFYRNFMAVVLLSCHVVGTDCWIPEQFLTQCLNDRTILYELPAIKTTNLILSNKNPYNFPNIAITIVPVFSHMDIGAPDNSFNQILNLNQNDFKNLLYLAGNVNRVGMLIVTPHIEYLKIRYGTKWYDILVSFVESPQLVYCCLTITYKHIPYSVGKGFRQGRSIVVSSQVIGLLYNHKTAFEELKFFTERTNQIWMDLSHNQITRIEPGAFEGLPNLEKFLAFLINTLRPRDLKTLRLSRLVDTMSWGLIDPTSWRLIDLKTLRPEDL</sequence>